<gene>
    <name evidence="2" type="ORF">UREOM_2910</name>
</gene>
<dbReference type="Proteomes" id="UP001449582">
    <property type="component" value="Unassembled WGS sequence"/>
</dbReference>
<feature type="transmembrane region" description="Helical" evidence="1">
    <location>
        <begin position="108"/>
        <end position="126"/>
    </location>
</feature>
<name>A0ABP9U5H0_9BACT</name>
<evidence type="ECO:0000313" key="2">
    <source>
        <dbReference type="EMBL" id="GAA5414580.1"/>
    </source>
</evidence>
<comment type="caution">
    <text evidence="2">The sequence shown here is derived from an EMBL/GenBank/DDBJ whole genome shotgun (WGS) entry which is preliminary data.</text>
</comment>
<evidence type="ECO:0008006" key="4">
    <source>
        <dbReference type="Google" id="ProtNLM"/>
    </source>
</evidence>
<proteinExistence type="predicted"/>
<protein>
    <recommendedName>
        <fullName evidence="4">Transmembrane protein</fullName>
    </recommendedName>
</protein>
<dbReference type="EMBL" id="BAABQM010000002">
    <property type="protein sequence ID" value="GAA5414580.1"/>
    <property type="molecule type" value="Genomic_DNA"/>
</dbReference>
<evidence type="ECO:0000313" key="3">
    <source>
        <dbReference type="Proteomes" id="UP001449582"/>
    </source>
</evidence>
<sequence>MRWVPNLETLLNYGGLKNLYMNVNGNEYQYSFIISKVFLMDLCPFMSIFLPITIIISNRQMNIAKIFAPIGFFCGFITVFFGCTQNSLGNNSLGQYIFAGIGINKLYFLMHFVLMVLSLIILLNYARFNLLDYFLMLLFLALYLSAVEILVQVFHVTNNATGLVKGDWFNFTVGINVIGTAEYGTVADFFPNVSYPGLMYLSYFLVWLALSITVIIKYFLTFFTPNKQRFISLNITWYKKYQKHLQQQQLLSSLTTSLTQIEQRKK</sequence>
<feature type="transmembrane region" description="Helical" evidence="1">
    <location>
        <begin position="66"/>
        <end position="88"/>
    </location>
</feature>
<organism evidence="2 3">
    <name type="scientific">Ureaplasma ceti</name>
    <dbReference type="NCBI Taxonomy" id="3119530"/>
    <lineage>
        <taxon>Bacteria</taxon>
        <taxon>Bacillati</taxon>
        <taxon>Mycoplasmatota</taxon>
        <taxon>Mycoplasmoidales</taxon>
        <taxon>Mycoplasmoidaceae</taxon>
        <taxon>Ureaplasma</taxon>
    </lineage>
</organism>
<accession>A0ABP9U5H0</accession>
<keyword evidence="3" id="KW-1185">Reference proteome</keyword>
<evidence type="ECO:0000256" key="1">
    <source>
        <dbReference type="SAM" id="Phobius"/>
    </source>
</evidence>
<dbReference type="Pfam" id="PF17349">
    <property type="entry name" value="DUF5378"/>
    <property type="match status" value="1"/>
</dbReference>
<reference evidence="2" key="1">
    <citation type="submission" date="2024-02" db="EMBL/GenBank/DDBJ databases">
        <title>Draft genome sequence of new strains in genus Ureaplasma.</title>
        <authorList>
            <person name="Nakajima Y."/>
            <person name="Segawa T."/>
        </authorList>
    </citation>
    <scope>NUCLEOTIDE SEQUENCE [LARGE SCALE GENOMIC DNA]</scope>
    <source>
        <strain evidence="2">OM1</strain>
    </source>
</reference>
<dbReference type="InterPro" id="IPR035319">
    <property type="entry name" value="DUF5378"/>
</dbReference>
<keyword evidence="1" id="KW-0812">Transmembrane</keyword>
<feature type="transmembrane region" description="Helical" evidence="1">
    <location>
        <begin position="30"/>
        <end position="54"/>
    </location>
</feature>
<keyword evidence="1" id="KW-1133">Transmembrane helix</keyword>
<keyword evidence="1" id="KW-0472">Membrane</keyword>
<feature type="transmembrane region" description="Helical" evidence="1">
    <location>
        <begin position="200"/>
        <end position="220"/>
    </location>
</feature>
<feature type="transmembrane region" description="Helical" evidence="1">
    <location>
        <begin position="133"/>
        <end position="154"/>
    </location>
</feature>